<dbReference type="EMBL" id="JANPWB010000011">
    <property type="protein sequence ID" value="KAJ1126974.1"/>
    <property type="molecule type" value="Genomic_DNA"/>
</dbReference>
<dbReference type="Proteomes" id="UP001066276">
    <property type="component" value="Chromosome 7"/>
</dbReference>
<name>A0AAV7PGP9_PLEWA</name>
<dbReference type="AlphaFoldDB" id="A0AAV7PGP9"/>
<keyword evidence="2" id="KW-1185">Reference proteome</keyword>
<comment type="caution">
    <text evidence="1">The sequence shown here is derived from an EMBL/GenBank/DDBJ whole genome shotgun (WGS) entry which is preliminary data.</text>
</comment>
<gene>
    <name evidence="1" type="ORF">NDU88_005380</name>
</gene>
<accession>A0AAV7PGP9</accession>
<evidence type="ECO:0000313" key="2">
    <source>
        <dbReference type="Proteomes" id="UP001066276"/>
    </source>
</evidence>
<sequence length="110" mass="11787">MLLAHTRLLPVLAGLFLQRQGLRTGTGAGRAALISCLLGAGRLPSERCLQTHLPRTQALRSVQTQLPPLFIGGRSYRPAPRFVYHQLPLLPVPPLSSSGVAVGINSHHLG</sequence>
<proteinExistence type="predicted"/>
<evidence type="ECO:0008006" key="3">
    <source>
        <dbReference type="Google" id="ProtNLM"/>
    </source>
</evidence>
<evidence type="ECO:0000313" key="1">
    <source>
        <dbReference type="EMBL" id="KAJ1126974.1"/>
    </source>
</evidence>
<reference evidence="1" key="1">
    <citation type="journal article" date="2022" name="bioRxiv">
        <title>Sequencing and chromosome-scale assembly of the giantPleurodeles waltlgenome.</title>
        <authorList>
            <person name="Brown T."/>
            <person name="Elewa A."/>
            <person name="Iarovenko S."/>
            <person name="Subramanian E."/>
            <person name="Araus A.J."/>
            <person name="Petzold A."/>
            <person name="Susuki M."/>
            <person name="Suzuki K.-i.T."/>
            <person name="Hayashi T."/>
            <person name="Toyoda A."/>
            <person name="Oliveira C."/>
            <person name="Osipova E."/>
            <person name="Leigh N.D."/>
            <person name="Simon A."/>
            <person name="Yun M.H."/>
        </authorList>
    </citation>
    <scope>NUCLEOTIDE SEQUENCE</scope>
    <source>
        <strain evidence="1">20211129_DDA</strain>
        <tissue evidence="1">Liver</tissue>
    </source>
</reference>
<organism evidence="1 2">
    <name type="scientific">Pleurodeles waltl</name>
    <name type="common">Iberian ribbed newt</name>
    <dbReference type="NCBI Taxonomy" id="8319"/>
    <lineage>
        <taxon>Eukaryota</taxon>
        <taxon>Metazoa</taxon>
        <taxon>Chordata</taxon>
        <taxon>Craniata</taxon>
        <taxon>Vertebrata</taxon>
        <taxon>Euteleostomi</taxon>
        <taxon>Amphibia</taxon>
        <taxon>Batrachia</taxon>
        <taxon>Caudata</taxon>
        <taxon>Salamandroidea</taxon>
        <taxon>Salamandridae</taxon>
        <taxon>Pleurodelinae</taxon>
        <taxon>Pleurodeles</taxon>
    </lineage>
</organism>
<protein>
    <recommendedName>
        <fullName evidence="3">Secreted protein</fullName>
    </recommendedName>
</protein>